<feature type="transmembrane region" description="Helical" evidence="5">
    <location>
        <begin position="275"/>
        <end position="296"/>
    </location>
</feature>
<dbReference type="InterPro" id="IPR003660">
    <property type="entry name" value="HAMP_dom"/>
</dbReference>
<dbReference type="Pfam" id="PF00672">
    <property type="entry name" value="HAMP"/>
    <property type="match status" value="1"/>
</dbReference>
<dbReference type="AlphaFoldDB" id="A0A926D828"/>
<reference evidence="7" key="1">
    <citation type="submission" date="2020-08" db="EMBL/GenBank/DDBJ databases">
        <title>Genome public.</title>
        <authorList>
            <person name="Liu C."/>
            <person name="Sun Q."/>
        </authorList>
    </citation>
    <scope>NUCLEOTIDE SEQUENCE</scope>
    <source>
        <strain evidence="7">NSJ-40</strain>
    </source>
</reference>
<dbReference type="CDD" id="cd18773">
    <property type="entry name" value="PDC1_HK_sensor"/>
    <property type="match status" value="1"/>
</dbReference>
<dbReference type="Pfam" id="PF06580">
    <property type="entry name" value="His_kinase"/>
    <property type="match status" value="1"/>
</dbReference>
<dbReference type="InterPro" id="IPR050640">
    <property type="entry name" value="Bact_2-comp_sensor_kinase"/>
</dbReference>
<keyword evidence="5" id="KW-1133">Transmembrane helix</keyword>
<protein>
    <submittedName>
        <fullName evidence="7">Sensor histidine kinase</fullName>
    </submittedName>
</protein>
<dbReference type="SUPFAM" id="SSF158472">
    <property type="entry name" value="HAMP domain-like"/>
    <property type="match status" value="1"/>
</dbReference>
<dbReference type="PANTHER" id="PTHR34220:SF7">
    <property type="entry name" value="SENSOR HISTIDINE KINASE YPDA"/>
    <property type="match status" value="1"/>
</dbReference>
<keyword evidence="8" id="KW-1185">Reference proteome</keyword>
<dbReference type="InterPro" id="IPR003594">
    <property type="entry name" value="HATPase_dom"/>
</dbReference>
<dbReference type="RefSeq" id="WP_249318361.1">
    <property type="nucleotide sequence ID" value="NZ_JACRSN010000003.1"/>
</dbReference>
<dbReference type="PROSITE" id="PS50885">
    <property type="entry name" value="HAMP"/>
    <property type="match status" value="1"/>
</dbReference>
<evidence type="ECO:0000256" key="4">
    <source>
        <dbReference type="ARBA" id="ARBA00022777"/>
    </source>
</evidence>
<keyword evidence="4 7" id="KW-0418">Kinase</keyword>
<dbReference type="GO" id="GO:0016020">
    <property type="term" value="C:membrane"/>
    <property type="evidence" value="ECO:0007669"/>
    <property type="project" value="UniProtKB-SubCell"/>
</dbReference>
<keyword evidence="5" id="KW-0472">Membrane</keyword>
<feature type="transmembrane region" description="Helical" evidence="5">
    <location>
        <begin position="12"/>
        <end position="33"/>
    </location>
</feature>
<comment type="caution">
    <text evidence="7">The sequence shown here is derived from an EMBL/GenBank/DDBJ whole genome shotgun (WGS) entry which is preliminary data.</text>
</comment>
<evidence type="ECO:0000256" key="3">
    <source>
        <dbReference type="ARBA" id="ARBA00022679"/>
    </source>
</evidence>
<dbReference type="CDD" id="cd06225">
    <property type="entry name" value="HAMP"/>
    <property type="match status" value="1"/>
</dbReference>
<keyword evidence="3" id="KW-0808">Transferase</keyword>
<keyword evidence="5" id="KW-0812">Transmembrane</keyword>
<evidence type="ECO:0000313" key="7">
    <source>
        <dbReference type="EMBL" id="MBC8533052.1"/>
    </source>
</evidence>
<evidence type="ECO:0000256" key="1">
    <source>
        <dbReference type="ARBA" id="ARBA00004370"/>
    </source>
</evidence>
<accession>A0A926D828</accession>
<dbReference type="Gene3D" id="6.10.340.10">
    <property type="match status" value="1"/>
</dbReference>
<proteinExistence type="predicted"/>
<keyword evidence="2" id="KW-0597">Phosphoprotein</keyword>
<dbReference type="Pfam" id="PF02518">
    <property type="entry name" value="HATPase_c"/>
    <property type="match status" value="1"/>
</dbReference>
<organism evidence="7 8">
    <name type="scientific">Yeguia hominis</name>
    <dbReference type="NCBI Taxonomy" id="2763662"/>
    <lineage>
        <taxon>Bacteria</taxon>
        <taxon>Bacillati</taxon>
        <taxon>Bacillota</taxon>
        <taxon>Clostridia</taxon>
        <taxon>Eubacteriales</taxon>
        <taxon>Yeguiaceae</taxon>
        <taxon>Yeguia</taxon>
    </lineage>
</organism>
<evidence type="ECO:0000313" key="8">
    <source>
        <dbReference type="Proteomes" id="UP000651482"/>
    </source>
</evidence>
<dbReference type="InterPro" id="IPR036890">
    <property type="entry name" value="HATPase_C_sf"/>
</dbReference>
<dbReference type="PANTHER" id="PTHR34220">
    <property type="entry name" value="SENSOR HISTIDINE KINASE YPDA"/>
    <property type="match status" value="1"/>
</dbReference>
<evidence type="ECO:0000256" key="5">
    <source>
        <dbReference type="SAM" id="Phobius"/>
    </source>
</evidence>
<evidence type="ECO:0000256" key="2">
    <source>
        <dbReference type="ARBA" id="ARBA00022553"/>
    </source>
</evidence>
<evidence type="ECO:0000259" key="6">
    <source>
        <dbReference type="PROSITE" id="PS50885"/>
    </source>
</evidence>
<dbReference type="EMBL" id="JACRSN010000003">
    <property type="protein sequence ID" value="MBC8533052.1"/>
    <property type="molecule type" value="Genomic_DNA"/>
</dbReference>
<sequence length="585" mass="66584">MKNGIKSKIIKKVTTVVVVSAIVSGIVLGIFFISEIQNQVYGRDVGSVSQISEQLNTIASDISAYARNIISDPTVQDPAMRELQAHNYSENYNYALRLKDYQNLRSYIQSIVVVTKDGNSYWSLPPYYNDHVFDAYMQMDWYQKIKDQSGVFGEPFEIQASSRRGTETVFSYVMDFRSRNDPQEFIGKIFLNIKLSDIQQILAQQSTNYDAFLCCTADGNRVFASDDLPDGMTEILADPEKGNESNHFVVNSDNLFGWTMVSYISSFTILEKLNFWLYAFVIVALTTSVCLVARLFMRHLIKNLVDPISELTDAIHRVSGGELDTRISICTGDEIERMSVDFNKMVSNLCEYIARSIEDEKIKKRLEFELLISQINPHFIYNTLNTIIYRARKSGDADIVEITVALIQILQGSIHISSNDTLIPLDKELQSVRDYLTIQRYRFGDAFSVSYEIGEHLETVLVPQKSVQILVENALVHGVLETERDGVIRISAQYREGMLVLCVEDNGAGMSEERIREVLTSAPTSQDPNCSVGIFNIKERVRYIYNIENALKIESEMGKYTKVTLEIPILYQNREKGNKKEELLH</sequence>
<dbReference type="InterPro" id="IPR010559">
    <property type="entry name" value="Sig_transdc_His_kin_internal"/>
</dbReference>
<comment type="subcellular location">
    <subcellularLocation>
        <location evidence="1">Membrane</location>
    </subcellularLocation>
</comment>
<dbReference type="SMART" id="SM00304">
    <property type="entry name" value="HAMP"/>
    <property type="match status" value="1"/>
</dbReference>
<dbReference type="GO" id="GO:0000155">
    <property type="term" value="F:phosphorelay sensor kinase activity"/>
    <property type="evidence" value="ECO:0007669"/>
    <property type="project" value="InterPro"/>
</dbReference>
<feature type="domain" description="HAMP" evidence="6">
    <location>
        <begin position="302"/>
        <end position="354"/>
    </location>
</feature>
<dbReference type="Gene3D" id="3.30.565.10">
    <property type="entry name" value="Histidine kinase-like ATPase, C-terminal domain"/>
    <property type="match status" value="1"/>
</dbReference>
<name>A0A926D828_9FIRM</name>
<dbReference type="SUPFAM" id="SSF55874">
    <property type="entry name" value="ATPase domain of HSP90 chaperone/DNA topoisomerase II/histidine kinase"/>
    <property type="match status" value="1"/>
</dbReference>
<gene>
    <name evidence="7" type="ORF">IAG03_03340</name>
</gene>
<dbReference type="Proteomes" id="UP000651482">
    <property type="component" value="Unassembled WGS sequence"/>
</dbReference>